<keyword evidence="1" id="KW-0472">Membrane</keyword>
<proteinExistence type="predicted"/>
<gene>
    <name evidence="3" type="ORF">ACD_78C00061G0004</name>
</gene>
<reference evidence="3" key="1">
    <citation type="journal article" date="2012" name="Science">
        <title>Fermentation, hydrogen, and sulfur metabolism in multiple uncultivated bacterial phyla.</title>
        <authorList>
            <person name="Wrighton K.C."/>
            <person name="Thomas B.C."/>
            <person name="Sharon I."/>
            <person name="Miller C.S."/>
            <person name="Castelle C.J."/>
            <person name="VerBerkmoes N.C."/>
            <person name="Wilkins M.J."/>
            <person name="Hettich R.L."/>
            <person name="Lipton M.S."/>
            <person name="Williams K.H."/>
            <person name="Long P.E."/>
            <person name="Banfield J.F."/>
        </authorList>
    </citation>
    <scope>NUCLEOTIDE SEQUENCE [LARGE SCALE GENOMIC DNA]</scope>
</reference>
<feature type="signal peptide" evidence="2">
    <location>
        <begin position="1"/>
        <end position="20"/>
    </location>
</feature>
<keyword evidence="1" id="KW-0812">Transmembrane</keyword>
<organism evidence="3">
    <name type="scientific">uncultured bacterium</name>
    <name type="common">gcode 4</name>
    <dbReference type="NCBI Taxonomy" id="1234023"/>
    <lineage>
        <taxon>Bacteria</taxon>
        <taxon>environmental samples</taxon>
    </lineage>
</organism>
<evidence type="ECO:0000313" key="3">
    <source>
        <dbReference type="EMBL" id="EKD30438.1"/>
    </source>
</evidence>
<keyword evidence="1" id="KW-1133">Transmembrane helix</keyword>
<name>K1YDV5_9BACT</name>
<comment type="caution">
    <text evidence="3">The sequence shown here is derived from an EMBL/GenBank/DDBJ whole genome shotgun (WGS) entry which is preliminary data.</text>
</comment>
<keyword evidence="2" id="KW-0732">Signal</keyword>
<protein>
    <submittedName>
        <fullName evidence="3">Uncharacterized protein</fullName>
    </submittedName>
</protein>
<accession>K1YDV5</accession>
<evidence type="ECO:0000256" key="1">
    <source>
        <dbReference type="SAM" id="Phobius"/>
    </source>
</evidence>
<dbReference type="EMBL" id="AMFJ01034061">
    <property type="protein sequence ID" value="EKD30438.1"/>
    <property type="molecule type" value="Genomic_DNA"/>
</dbReference>
<dbReference type="AlphaFoldDB" id="K1YDV5"/>
<feature type="chain" id="PRO_5022908323" evidence="2">
    <location>
        <begin position="21"/>
        <end position="241"/>
    </location>
</feature>
<evidence type="ECO:0000256" key="2">
    <source>
        <dbReference type="SAM" id="SignalP"/>
    </source>
</evidence>
<feature type="transmembrane region" description="Helical" evidence="1">
    <location>
        <begin position="219"/>
        <end position="236"/>
    </location>
</feature>
<sequence>MNTKSLLGIALFLVTTQAFAAVGDYKETACTAEYFTANSCSACFDGAALANGDQINGLYDTWTNKNANEQLIYKDEQTLPEMVPLSSGTVFTANPLDSTAFWKYGTQVIWTDSATGTGKQEFMLDAGKSVQFLEADLGASYTLISTDKAEGEIVGVLKFPISYHNVDADGNEGGKETHIECVSYTAKVATTAVAVPVEIVEPTAPAPEKMTTVKTGPESLILMTLALLIAAGFIVVRNRKA</sequence>